<evidence type="ECO:0000313" key="7">
    <source>
        <dbReference type="Proteomes" id="UP001595075"/>
    </source>
</evidence>
<dbReference type="InterPro" id="IPR001401">
    <property type="entry name" value="Dynamin_GTPase"/>
</dbReference>
<reference evidence="6 7" key="1">
    <citation type="journal article" date="2024" name="Commun. Biol.">
        <title>Comparative genomic analysis of thermophilic fungi reveals convergent evolutionary adaptations and gene losses.</title>
        <authorList>
            <person name="Steindorff A.S."/>
            <person name="Aguilar-Pontes M.V."/>
            <person name="Robinson A.J."/>
            <person name="Andreopoulos B."/>
            <person name="LaButti K."/>
            <person name="Kuo A."/>
            <person name="Mondo S."/>
            <person name="Riley R."/>
            <person name="Otillar R."/>
            <person name="Haridas S."/>
            <person name="Lipzen A."/>
            <person name="Grimwood J."/>
            <person name="Schmutz J."/>
            <person name="Clum A."/>
            <person name="Reid I.D."/>
            <person name="Moisan M.C."/>
            <person name="Butler G."/>
            <person name="Nguyen T.T.M."/>
            <person name="Dewar K."/>
            <person name="Conant G."/>
            <person name="Drula E."/>
            <person name="Henrissat B."/>
            <person name="Hansel C."/>
            <person name="Singer S."/>
            <person name="Hutchinson M.I."/>
            <person name="de Vries R.P."/>
            <person name="Natvig D.O."/>
            <person name="Powell A.J."/>
            <person name="Tsang A."/>
            <person name="Grigoriev I.V."/>
        </authorList>
    </citation>
    <scope>NUCLEOTIDE SEQUENCE [LARGE SCALE GENOMIC DNA]</scope>
    <source>
        <strain evidence="6 7">CBS 494.80</strain>
    </source>
</reference>
<feature type="domain" description="GED" evidence="4">
    <location>
        <begin position="648"/>
        <end position="739"/>
    </location>
</feature>
<name>A0ABR4BUG9_9HELO</name>
<gene>
    <name evidence="6" type="ORF">VTL71DRAFT_8913</name>
</gene>
<evidence type="ECO:0000259" key="4">
    <source>
        <dbReference type="PROSITE" id="PS51388"/>
    </source>
</evidence>
<evidence type="ECO:0000256" key="1">
    <source>
        <dbReference type="ARBA" id="ARBA00022741"/>
    </source>
</evidence>
<feature type="domain" description="Dynamin-type G" evidence="5">
    <location>
        <begin position="46"/>
        <end position="338"/>
    </location>
</feature>
<dbReference type="PROSITE" id="PS51388">
    <property type="entry name" value="GED"/>
    <property type="match status" value="1"/>
</dbReference>
<dbReference type="Gene3D" id="3.30.9.10">
    <property type="entry name" value="D-Amino Acid Oxidase, subunit A, domain 2"/>
    <property type="match status" value="1"/>
</dbReference>
<evidence type="ECO:0000259" key="5">
    <source>
        <dbReference type="PROSITE" id="PS51718"/>
    </source>
</evidence>
<dbReference type="PANTHER" id="PTHR11566:SF21">
    <property type="entry name" value="DYNAMIN RELATED PROTEIN 1, ISOFORM A"/>
    <property type="match status" value="1"/>
</dbReference>
<evidence type="ECO:0000313" key="6">
    <source>
        <dbReference type="EMBL" id="KAL2060861.1"/>
    </source>
</evidence>
<feature type="region of interest" description="Disordered" evidence="3">
    <location>
        <begin position="418"/>
        <end position="453"/>
    </location>
</feature>
<dbReference type="PRINTS" id="PR00195">
    <property type="entry name" value="DYNAMIN"/>
</dbReference>
<dbReference type="SUPFAM" id="SSF54373">
    <property type="entry name" value="FAD-linked reductases, C-terminal domain"/>
    <property type="match status" value="1"/>
</dbReference>
<dbReference type="PANTHER" id="PTHR11566">
    <property type="entry name" value="DYNAMIN"/>
    <property type="match status" value="1"/>
</dbReference>
<evidence type="ECO:0000256" key="3">
    <source>
        <dbReference type="SAM" id="MobiDB-lite"/>
    </source>
</evidence>
<dbReference type="InterPro" id="IPR020850">
    <property type="entry name" value="GED_dom"/>
</dbReference>
<dbReference type="InterPro" id="IPR045063">
    <property type="entry name" value="Dynamin_N"/>
</dbReference>
<dbReference type="Pfam" id="PF01031">
    <property type="entry name" value="Dynamin_M"/>
    <property type="match status" value="1"/>
</dbReference>
<dbReference type="InterPro" id="IPR000375">
    <property type="entry name" value="Dynamin_stalk"/>
</dbReference>
<dbReference type="PROSITE" id="PS51718">
    <property type="entry name" value="G_DYNAMIN_2"/>
    <property type="match status" value="1"/>
</dbReference>
<evidence type="ECO:0000256" key="2">
    <source>
        <dbReference type="ARBA" id="ARBA00023134"/>
    </source>
</evidence>
<dbReference type="EMBL" id="JAZHXI010000020">
    <property type="protein sequence ID" value="KAL2060861.1"/>
    <property type="molecule type" value="Genomic_DNA"/>
</dbReference>
<keyword evidence="2" id="KW-0342">GTP-binding</keyword>
<dbReference type="InterPro" id="IPR027417">
    <property type="entry name" value="P-loop_NTPase"/>
</dbReference>
<dbReference type="Gene3D" id="3.40.50.300">
    <property type="entry name" value="P-loop containing nucleotide triphosphate hydrolases"/>
    <property type="match status" value="1"/>
</dbReference>
<dbReference type="InterPro" id="IPR022812">
    <property type="entry name" value="Dynamin"/>
</dbReference>
<dbReference type="SMART" id="SM00053">
    <property type="entry name" value="DYNc"/>
    <property type="match status" value="1"/>
</dbReference>
<protein>
    <recommendedName>
        <fullName evidence="8">Dynamin GTPase</fullName>
    </recommendedName>
</protein>
<evidence type="ECO:0008006" key="8">
    <source>
        <dbReference type="Google" id="ProtNLM"/>
    </source>
</evidence>
<dbReference type="Proteomes" id="UP001595075">
    <property type="component" value="Unassembled WGS sequence"/>
</dbReference>
<keyword evidence="1" id="KW-0547">Nucleotide-binding</keyword>
<proteinExistence type="predicted"/>
<dbReference type="Gene3D" id="1.20.120.1240">
    <property type="entry name" value="Dynamin, middle domain"/>
    <property type="match status" value="1"/>
</dbReference>
<sequence>MAEQYSNGTIHRGTVNFPSLGGLRSAKSTHRLDQIARVRAKGVGDHISLPQLVVCGDQSAGKSSVLEAITGIPFPRQDGVCTKFATEIILHHHEEEVRITATVIPHASRSKLQRERFQAYHRVLSDFSELPGVITDAGALMQLRGSGLDDGLTFGEDVLRIEVVGQTGLHLTVVDLPGLISVPSEEQTEEDVQLIGRLVDSYLQSSRTIILAVVQANNDIANQGIIQRARKFDRAGQRTVGIITKPDLINKGTEGRIALLAKNRDTTKLKLGYFLLKNPSPAQLEDGITLEERKRQELDFFSSPAWKEHRLDPTRLGVTALREYLQDLLDGHIERELPKVRTEIKSLLASTEAQLANLGDERPSTAHMRMFLTRRSMEFHGLVQSALDGNYHERDAEFFRDHHSTRLRAEVHRLNGSFAAEMRENGQKRKLSSMTASEDGSDQESNSDSEDGPLLVNQQVFNKWVKETYLRTRGRELPGNYNHVLLAELFHEQSSRWAGIAEHHVSKLFDITTDFVDSAMDHVVHEENMRREIILLANNRLEEGKALANDELQKLLADEKRQPITYNHYYTDNIQNARESSMKDAMQIAMRAAVEKDWNGKFHVSNTPLELEKVLTSLQRRVIVNMDDQACAEAMGGLQAYYKASPLRCHGHAQKLTALKVAIKTFVDNVCRQVVERHILSALPNIFAPTTVMELSEEDLVRIASEPERQRERRLALQTLAEGLKESLRRLDTLDAGFLSPGKVIVFNCIGNAAGTLEAWEDKRAYPTRGQVVLVKAPSMTENIMQHGDGFETYDVIPRPNSGGHVLLGGYMQKRKSSGDAYGNEIASILARTKELLPALEILAVAAELRPSREGACRIEAEKTQNGRLVDWWFIIMVRAERDIRLVWVWRSRQWI</sequence>
<dbReference type="CDD" id="cd08771">
    <property type="entry name" value="DLP_1"/>
    <property type="match status" value="1"/>
</dbReference>
<accession>A0ABR4BUG9</accession>
<dbReference type="InterPro" id="IPR030381">
    <property type="entry name" value="G_DYNAMIN_dom"/>
</dbReference>
<dbReference type="Pfam" id="PF00350">
    <property type="entry name" value="Dynamin_N"/>
    <property type="match status" value="1"/>
</dbReference>
<dbReference type="SUPFAM" id="SSF52540">
    <property type="entry name" value="P-loop containing nucleoside triphosphate hydrolases"/>
    <property type="match status" value="1"/>
</dbReference>
<organism evidence="6 7">
    <name type="scientific">Oculimacula yallundae</name>
    <dbReference type="NCBI Taxonomy" id="86028"/>
    <lineage>
        <taxon>Eukaryota</taxon>
        <taxon>Fungi</taxon>
        <taxon>Dikarya</taxon>
        <taxon>Ascomycota</taxon>
        <taxon>Pezizomycotina</taxon>
        <taxon>Leotiomycetes</taxon>
        <taxon>Helotiales</taxon>
        <taxon>Ploettnerulaceae</taxon>
        <taxon>Oculimacula</taxon>
    </lineage>
</organism>
<feature type="compositionally biased region" description="Acidic residues" evidence="3">
    <location>
        <begin position="439"/>
        <end position="451"/>
    </location>
</feature>
<keyword evidence="7" id="KW-1185">Reference proteome</keyword>
<comment type="caution">
    <text evidence="6">The sequence shown here is derived from an EMBL/GenBank/DDBJ whole genome shotgun (WGS) entry which is preliminary data.</text>
</comment>